<dbReference type="Gene3D" id="3.90.1150.200">
    <property type="match status" value="1"/>
</dbReference>
<evidence type="ECO:0000313" key="3">
    <source>
        <dbReference type="Proteomes" id="UP000254519"/>
    </source>
</evidence>
<dbReference type="SUPFAM" id="SSF159888">
    <property type="entry name" value="YdhG-like"/>
    <property type="match status" value="1"/>
</dbReference>
<dbReference type="RefSeq" id="WP_115361577.1">
    <property type="nucleotide sequence ID" value="NZ_CP038012.1"/>
</dbReference>
<feature type="domain" description="YdhG-like" evidence="1">
    <location>
        <begin position="38"/>
        <end position="129"/>
    </location>
</feature>
<keyword evidence="3" id="KW-1185">Reference proteome</keyword>
<gene>
    <name evidence="2" type="primary">ydhG_2</name>
    <name evidence="2" type="ORF">NCTC4822_01869</name>
</gene>
<sequence>MWTCPSCERSFKRKNQPHSCIAVHSVDDYIDQFPETGQARLQELRTLIRQAAPNAMEKISWNMPTYVQNGNIVHFAMQQKHIGLHVGVAAVKAFEDELANFNYAKGTIHLPHAQPLPKELIQKIVHFNIDLKLNQ</sequence>
<dbReference type="EMBL" id="UGYZ01000002">
    <property type="protein sequence ID" value="SUJ08209.1"/>
    <property type="molecule type" value="Genomic_DNA"/>
</dbReference>
<evidence type="ECO:0000313" key="2">
    <source>
        <dbReference type="EMBL" id="SUJ08209.1"/>
    </source>
</evidence>
<dbReference type="Pfam" id="PF08818">
    <property type="entry name" value="DUF1801"/>
    <property type="match status" value="1"/>
</dbReference>
<accession>A0A380BYF9</accession>
<reference evidence="2 3" key="1">
    <citation type="submission" date="2018-06" db="EMBL/GenBank/DDBJ databases">
        <authorList>
            <consortium name="Pathogen Informatics"/>
            <person name="Doyle S."/>
        </authorList>
    </citation>
    <scope>NUCLEOTIDE SEQUENCE [LARGE SCALE GENOMIC DNA]</scope>
    <source>
        <strain evidence="3">ATCC 11859 / DSM 33 / NCIB 8841 / NCTC 4822</strain>
    </source>
</reference>
<protein>
    <submittedName>
        <fullName evidence="2">Uncharacterized conserved protein</fullName>
    </submittedName>
</protein>
<name>A0A380BYF9_SPOPA</name>
<dbReference type="AlphaFoldDB" id="A0A380BYF9"/>
<dbReference type="OrthoDB" id="9811812at2"/>
<evidence type="ECO:0000259" key="1">
    <source>
        <dbReference type="Pfam" id="PF08818"/>
    </source>
</evidence>
<organism evidence="2 3">
    <name type="scientific">Sporosarcina pasteurii</name>
    <name type="common">Bacillus pasteurii</name>
    <dbReference type="NCBI Taxonomy" id="1474"/>
    <lineage>
        <taxon>Bacteria</taxon>
        <taxon>Bacillati</taxon>
        <taxon>Bacillota</taxon>
        <taxon>Bacilli</taxon>
        <taxon>Bacillales</taxon>
        <taxon>Caryophanaceae</taxon>
        <taxon>Sporosarcina</taxon>
    </lineage>
</organism>
<dbReference type="Proteomes" id="UP000254519">
    <property type="component" value="Unassembled WGS sequence"/>
</dbReference>
<proteinExistence type="predicted"/>
<dbReference type="InterPro" id="IPR014922">
    <property type="entry name" value="YdhG-like"/>
</dbReference>